<dbReference type="AlphaFoldDB" id="A0ABD1UGN9"/>
<organism evidence="2 3">
    <name type="scientific">Abeliophyllum distichum</name>
    <dbReference type="NCBI Taxonomy" id="126358"/>
    <lineage>
        <taxon>Eukaryota</taxon>
        <taxon>Viridiplantae</taxon>
        <taxon>Streptophyta</taxon>
        <taxon>Embryophyta</taxon>
        <taxon>Tracheophyta</taxon>
        <taxon>Spermatophyta</taxon>
        <taxon>Magnoliopsida</taxon>
        <taxon>eudicotyledons</taxon>
        <taxon>Gunneridae</taxon>
        <taxon>Pentapetalae</taxon>
        <taxon>asterids</taxon>
        <taxon>lamiids</taxon>
        <taxon>Lamiales</taxon>
        <taxon>Oleaceae</taxon>
        <taxon>Forsythieae</taxon>
        <taxon>Abeliophyllum</taxon>
    </lineage>
</organism>
<reference evidence="3" key="1">
    <citation type="submission" date="2024-07" db="EMBL/GenBank/DDBJ databases">
        <title>Two chromosome-level genome assemblies of Korean endemic species Abeliophyllum distichum and Forsythia ovata (Oleaceae).</title>
        <authorList>
            <person name="Jang H."/>
        </authorList>
    </citation>
    <scope>NUCLEOTIDE SEQUENCE [LARGE SCALE GENOMIC DNA]</scope>
</reference>
<evidence type="ECO:0000313" key="3">
    <source>
        <dbReference type="Proteomes" id="UP001604336"/>
    </source>
</evidence>
<name>A0ABD1UGN9_9LAMI</name>
<sequence>MPPSSSSAAVVDPLPATRQPLSSEIDDDVEMEYEEAEDEIEVGVEEEEDNDFGEDLTPIREENNQNDSSGVTGPEEHLRSGLVTSGQHIADSLPNVPTILDNTGKLNIFESSEDRPKTESYADGKRTPKDCNEKVLVCDSRGMNVLNTKASVGVVIAAPSGVDACSSEKVNGVEYFAAENIKEMSQRLYVSQISPRDLSSRNELTALSQQILEANYLSELSAKYLRTDSTQASREYLQG</sequence>
<protein>
    <submittedName>
        <fullName evidence="2">Uncharacterized protein</fullName>
    </submittedName>
</protein>
<dbReference type="Proteomes" id="UP001604336">
    <property type="component" value="Unassembled WGS sequence"/>
</dbReference>
<evidence type="ECO:0000256" key="1">
    <source>
        <dbReference type="SAM" id="MobiDB-lite"/>
    </source>
</evidence>
<accession>A0ABD1UGN9</accession>
<feature type="compositionally biased region" description="Low complexity" evidence="1">
    <location>
        <begin position="1"/>
        <end position="11"/>
    </location>
</feature>
<comment type="caution">
    <text evidence="2">The sequence shown here is derived from an EMBL/GenBank/DDBJ whole genome shotgun (WGS) entry which is preliminary data.</text>
</comment>
<feature type="compositionally biased region" description="Acidic residues" evidence="1">
    <location>
        <begin position="24"/>
        <end position="54"/>
    </location>
</feature>
<proteinExistence type="predicted"/>
<keyword evidence="3" id="KW-1185">Reference proteome</keyword>
<evidence type="ECO:0000313" key="2">
    <source>
        <dbReference type="EMBL" id="KAL2524206.1"/>
    </source>
</evidence>
<dbReference type="EMBL" id="JBFOLK010000003">
    <property type="protein sequence ID" value="KAL2524206.1"/>
    <property type="molecule type" value="Genomic_DNA"/>
</dbReference>
<feature type="region of interest" description="Disordered" evidence="1">
    <location>
        <begin position="1"/>
        <end position="78"/>
    </location>
</feature>
<gene>
    <name evidence="2" type="ORF">Adt_09260</name>
</gene>